<dbReference type="RefSeq" id="YP_007518335.1">
    <property type="nucleotide sequence ID" value="NC_020487.1"/>
</dbReference>
<sequence length="131" mass="14958">MEQNQTDVQLEMDGLMAEQRLLLQQANDRHRKMKTDEVRTYANLHQCKRGNYCLVKQCHLEFTTCANGDHELIFSLPCNRFSSVYTVGQHTVRLGITRGETSGSIRCSCHNPDCLHTLMKTLCGLKDNCPI</sequence>
<evidence type="ECO:0000256" key="3">
    <source>
        <dbReference type="ARBA" id="ARBA00022581"/>
    </source>
</evidence>
<evidence type="ECO:0000313" key="7">
    <source>
        <dbReference type="Proteomes" id="UP000121920"/>
    </source>
</evidence>
<reference evidence="6 7" key="1">
    <citation type="journal article" date="2011" name="PLoS Pathog.">
        <title>Cross-species transmission of a novel adenovirus associated with a fulminant pneumonia outbreak in a new world monkey colony.</title>
        <authorList>
            <person name="Chen E.C."/>
            <person name="Yagi S."/>
            <person name="Kelly K.R."/>
            <person name="Mendoza S.P."/>
            <person name="Maninger N."/>
            <person name="Rosenthal A."/>
            <person name="Spinner A."/>
            <person name="Bales K.L."/>
            <person name="Schnurr D.P."/>
            <person name="Lerche N.W."/>
            <person name="Chiu C.Y."/>
        </authorList>
    </citation>
    <scope>NUCLEOTIDE SEQUENCE [LARGE SCALE GENOMIC DNA]</scope>
</reference>
<dbReference type="GeneID" id="15486140"/>
<keyword evidence="7" id="KW-1185">Reference proteome</keyword>
<dbReference type="KEGG" id="vg:15486140"/>
<evidence type="ECO:0000256" key="1">
    <source>
        <dbReference type="ARBA" id="ARBA00005829"/>
    </source>
</evidence>
<accession>G0ZAJ7</accession>
<keyword evidence="4" id="KW-1085">Inhibition of host caspases by virus</keyword>
<keyword evidence="3" id="KW-0945">Host-virus interaction</keyword>
<name>G0ZAJ7_9ADEN</name>
<keyword evidence="5" id="KW-1119">Modulation of host cell apoptosis by virus</keyword>
<evidence type="ECO:0000256" key="4">
    <source>
        <dbReference type="ARBA" id="ARBA00022615"/>
    </source>
</evidence>
<dbReference type="OrthoDB" id="26753at10239"/>
<proteinExistence type="inferred from homology"/>
<evidence type="ECO:0000313" key="6">
    <source>
        <dbReference type="EMBL" id="AEK98468.1"/>
    </source>
</evidence>
<comment type="similarity">
    <text evidence="1">Belongs to the adenoviridae E3_15 family.</text>
</comment>
<evidence type="ECO:0000256" key="5">
    <source>
        <dbReference type="ARBA" id="ARBA00023323"/>
    </source>
</evidence>
<evidence type="ECO:0000256" key="2">
    <source>
        <dbReference type="ARBA" id="ARBA00022518"/>
    </source>
</evidence>
<organism evidence="6 7">
    <name type="scientific">titi monkey adenovirus 1</name>
    <dbReference type="NCBI Taxonomy" id="3123084"/>
    <lineage>
        <taxon>Viruses</taxon>
        <taxon>Varidnaviria</taxon>
        <taxon>Bamfordvirae</taxon>
        <taxon>Preplasmiviricota</taxon>
        <taxon>Polisuviricotina</taxon>
        <taxon>Pharingeaviricetes</taxon>
        <taxon>Rowavirales</taxon>
        <taxon>Adenoviridae</taxon>
        <taxon>Mastadenovirus</taxon>
        <taxon>Mastadenovirus simuli</taxon>
        <taxon>Platyrrhini mastadenovirus A</taxon>
    </lineage>
</organism>
<dbReference type="InterPro" id="IPR004985">
    <property type="entry name" value="Adeno_E3-15"/>
</dbReference>
<dbReference type="GO" id="GO:0033668">
    <property type="term" value="P:symbiont-mediated suppression of host apoptosis"/>
    <property type="evidence" value="ECO:0007669"/>
    <property type="project" value="UniProtKB-KW"/>
</dbReference>
<dbReference type="EMBL" id="HQ913600">
    <property type="protein sequence ID" value="AEK98468.1"/>
    <property type="molecule type" value="Genomic_DNA"/>
</dbReference>
<protein>
    <submittedName>
        <fullName evidence="6">E3 RID-beta</fullName>
    </submittedName>
</protein>
<dbReference type="Pfam" id="PF03307">
    <property type="entry name" value="Adeno_E3_15_3"/>
    <property type="match status" value="1"/>
</dbReference>
<keyword evidence="2" id="KW-0244">Early protein</keyword>
<dbReference type="Proteomes" id="UP000121920">
    <property type="component" value="Segment"/>
</dbReference>
<dbReference type="GO" id="GO:0052031">
    <property type="term" value="P:symbiont-mediated perturbation of host defense response"/>
    <property type="evidence" value="ECO:0007669"/>
    <property type="project" value="InterPro"/>
</dbReference>